<dbReference type="EMBL" id="CP029343">
    <property type="protein sequence ID" value="AWL04366.1"/>
    <property type="molecule type" value="Genomic_DNA"/>
</dbReference>
<keyword evidence="1" id="KW-0175">Coiled coil</keyword>
<dbReference type="KEGG" id="mtim:DIR46_07900"/>
<evidence type="ECO:0000256" key="1">
    <source>
        <dbReference type="SAM" id="Coils"/>
    </source>
</evidence>
<proteinExistence type="predicted"/>
<dbReference type="AlphaFoldDB" id="A0A2S2DHM2"/>
<keyword evidence="3" id="KW-1185">Reference proteome</keyword>
<sequence length="163" mass="17437">MKREHTIRSIGTLVQLRSTQVDRLQADLASQEATRLRYQNNLERLTALAEGSGASGNARGASGAGGTPPLLSPALALNCGAYKQGVLALADSHRTDLSLHEANMAVAQGRLKDAWVRRELLGKVLVREQDAHAADKERATRKREDDIATQAWMAGKTGGQAAA</sequence>
<keyword evidence="2" id="KW-0282">Flagellum</keyword>
<accession>A0A2S2DHM2</accession>
<name>A0A2S2DHM2_9BURK</name>
<gene>
    <name evidence="2" type="ORF">DIR46_07900</name>
</gene>
<dbReference type="Proteomes" id="UP000245820">
    <property type="component" value="Chromosome"/>
</dbReference>
<dbReference type="Gene3D" id="1.10.287.1700">
    <property type="match status" value="1"/>
</dbReference>
<dbReference type="RefSeq" id="WP_109344751.1">
    <property type="nucleotide sequence ID" value="NZ_CP029343.1"/>
</dbReference>
<evidence type="ECO:0000313" key="2">
    <source>
        <dbReference type="EMBL" id="AWL04366.1"/>
    </source>
</evidence>
<keyword evidence="2" id="KW-0966">Cell projection</keyword>
<feature type="coiled-coil region" evidence="1">
    <location>
        <begin position="21"/>
        <end position="48"/>
    </location>
</feature>
<dbReference type="InterPro" id="IPR053716">
    <property type="entry name" value="Flag_assembly_chemotaxis_eff"/>
</dbReference>
<dbReference type="OrthoDB" id="8596394at2"/>
<organism evidence="2 3">
    <name type="scientific">Massilia oculi</name>
    <dbReference type="NCBI Taxonomy" id="945844"/>
    <lineage>
        <taxon>Bacteria</taxon>
        <taxon>Pseudomonadati</taxon>
        <taxon>Pseudomonadota</taxon>
        <taxon>Betaproteobacteria</taxon>
        <taxon>Burkholderiales</taxon>
        <taxon>Oxalobacteraceae</taxon>
        <taxon>Telluria group</taxon>
        <taxon>Massilia</taxon>
    </lineage>
</organism>
<evidence type="ECO:0000313" key="3">
    <source>
        <dbReference type="Proteomes" id="UP000245820"/>
    </source>
</evidence>
<keyword evidence="2" id="KW-0969">Cilium</keyword>
<protein>
    <submittedName>
        <fullName evidence="2">Flagellar export protein FliJ</fullName>
    </submittedName>
</protein>
<reference evidence="2 3" key="1">
    <citation type="submission" date="2018-05" db="EMBL/GenBank/DDBJ databases">
        <title>Complete genome sequence of Massilia oculi sp. nov. CCUG 43427T (=DSM 26321T), the type strain of M. oculi, and comparison with genome sequences of other Massilia strains.</title>
        <authorList>
            <person name="Zhu B."/>
        </authorList>
    </citation>
    <scope>NUCLEOTIDE SEQUENCE [LARGE SCALE GENOMIC DNA]</scope>
    <source>
        <strain evidence="2 3">CCUG 43427</strain>
    </source>
</reference>